<feature type="compositionally biased region" description="Gly residues" evidence="1">
    <location>
        <begin position="121"/>
        <end position="140"/>
    </location>
</feature>
<feature type="compositionally biased region" description="Low complexity" evidence="1">
    <location>
        <begin position="96"/>
        <end position="120"/>
    </location>
</feature>
<dbReference type="EMBL" id="CP007775">
    <property type="protein sequence ID" value="AJD00960.1"/>
    <property type="molecule type" value="Genomic_DNA"/>
</dbReference>
<protein>
    <submittedName>
        <fullName evidence="3">Autotransporter domain protein</fullName>
    </submittedName>
</protein>
<dbReference type="InterPro" id="IPR036709">
    <property type="entry name" value="Autotransporte_beta_dom_sf"/>
</dbReference>
<feature type="region of interest" description="Disordered" evidence="1">
    <location>
        <begin position="442"/>
        <end position="493"/>
    </location>
</feature>
<dbReference type="KEGG" id="cln:UPTC3659_0069"/>
<dbReference type="SMART" id="SM00869">
    <property type="entry name" value="Autotransporter"/>
    <property type="match status" value="1"/>
</dbReference>
<feature type="compositionally biased region" description="Gly residues" evidence="1">
    <location>
        <begin position="205"/>
        <end position="218"/>
    </location>
</feature>
<gene>
    <name evidence="3" type="ORF">UPTC3659_0069</name>
</gene>
<feature type="compositionally biased region" description="Gly residues" evidence="1">
    <location>
        <begin position="442"/>
        <end position="465"/>
    </location>
</feature>
<dbReference type="Proteomes" id="UP000031130">
    <property type="component" value="Chromosome"/>
</dbReference>
<dbReference type="RefSeq" id="WP_052243223.1">
    <property type="nucleotide sequence ID" value="NZ_CP007775.1"/>
</dbReference>
<dbReference type="SUPFAM" id="SSF103515">
    <property type="entry name" value="Autotransporter"/>
    <property type="match status" value="1"/>
</dbReference>
<feature type="region of interest" description="Disordered" evidence="1">
    <location>
        <begin position="87"/>
        <end position="146"/>
    </location>
</feature>
<sequence length="2048" mass="211602">MFNNSFYGGGGNHNSKLKLSLVLATLLFTSNPLTTNEIFAQNINLNGGTNGNNANGGGAGKDHENNLVYIRSIYGYSYTQRAYKEDGGAGGGGQGNNSNGANARDYSNTTTINETSFTITGGRGGNGGRGGDGGRGGQGSNGKINNPVVSGKYNCKGGNCEGGNGGTGGAGSVGKAGGTGSSINLGATITSTSFTLNSTAGNGGNGGAGGHGGNGGHAGHASFGSNNRNDADVGGNAGNAGNGSTGANGAAGGKSELSLNFTQNNLSNITINNTSGSGGFGGNGGNGGTGGNGGRGGDADLSALPTDKSNNGGAGGTGGAGGIGGAGGAGASGGEAKISLNFSQANTTINNLTITNKAGNGGNGANGGNGGTGGTGGGGGKGEADGYDYYDNGRGGDANRGGHAGHGANGGWGGTGGASNISLNLANVNKITTLNLEAIAGNGGNGGKGGNGGRGGNGGTGGNAGDPGDSRAGYGGNGGKGGNGGHGGNGGTGGSATIELANIQQDIDIQTLTLKANAGNGGAGGGAGGAGGAGGGGAGGSGRDSAYGSNGAGGSNGANGSGGTDGNAYVKYTQINNQSNLNIGIKTANISANAKNNWADAQGLKFSGGENNTLKLDSMMTTATNTSNNLKANALTLENTSLNLKSYSDNGTITINSSINGGNTSTESQAYTLKATNSTINLLDNLTLTSSTSGASANLDSKQKGAHFSNSTLNIKAGKTFTSDILTTQGENIFILDTDIENNKVGFIQITKNANTTKDDLTINIEDQFVKDIKSGKKSLEEGETKDFSYGEDKALISGIKDYNLGLDNKGFDLEDTRYMTDYKIKNDNGNLSSGGLTIKRSKEGKKGYDGLSFDEANINILSHDNKSVRASTIGSDAGDGKDGTNAYLYGNGGDGGHGGKGESLFQVAYRLSGSSLFSIFDKNANIDAIGGNGGNGANGAMADGIDHFNGVKAGDGGNGGAGGDVYIAGIYANGLNGNQAYNLTLNGKLDLKATGGKGGTGGKKGDHTKADTEDGSFTLIDDKFEDGVANEGKDGEDAKDGDAVIYGVYLDNGSKLNLTSKDGFTMNASANSGTGKAEVYGVYINNGSHLTFKSDKDFIINANASGADGSRASAFYIKDSFLTIDGNVNIQTTTTNKANDNTSGAIFNNAHIDFNKNSSETDKFHKFQTNDSVVLEKDNTMIFNINHNSGKADTLNANEFKSDGKGKLFVSIRDPYINKKLEEEQLQSGIFEFDNGGITLIKGENGTLKDVEIASSGSGGSYDTENRRYGVELFFNDYKNEGELKVTKVEIVENHHGKNGKDGKSYNYKTLMHIGDAGVFTKTGQNGTNGEAGTDAYLYGNGGDGGRGGDGEGFRVFGFNDANNASISKDMQINITAGDGGNGADGGLGDGADHKYNQGSTNKITSGDGGAGGRGGDAIAIAAFSSKASSNINLDANINIKTKSGKGGQAGTVGNIHNATVINKDSKYTQSAWGTQYLDGLDGASYALGLVAINGGVLNITSSNDSVKNIHVESSTNSDDKSNLVAYSLYASNNSLISVGTSLNLSAKVEQGIGDNNSSKAYGAYLENSKLYFGALEENKLKSMQDYRKISTDKFTLKGDATFGFYTDLKNNKGDSIEITKELDFSDIKNFKIEILDDAGIFFTYENPISQTITGDHTLVDLSQITDKNKFKLEGYLQASNTTVTKDQGAIRYYITPTITQDDKTGNIDLEKIEVVNKNYGGGGGDNGVIQDPSEIIRAITDSGFLVNRMHLLSRNDLSERFRILKDNNQNYGMWVQGANNHLNLHSSAYGDRKISSIYTSSKYGFDEKKSFKNFDMMNGVYAGYARLSSDLNSLGSSKINNFSTGFYSAFMFHDDSYIETGFNLDHYKAKTNVSTAFINDPRYNGGDINSNYSQFAYSAFAALGKKLHLNKGAFLDSSIGADFTYYAKSKFKTSNKISIYNEDYRNLGLVASVLLGQYYNDEKTLVYLKTDFGKYFSDAEYGKLSDPLRGTWRYKKGDYDYSFLNAAIGFKVQAKDNLELSFETNRYFLDDTDANYGFKAEARYKF</sequence>
<organism evidence="3 4">
    <name type="scientific">Campylobacter lari NCTC 11845</name>
    <dbReference type="NCBI Taxonomy" id="1388749"/>
    <lineage>
        <taxon>Bacteria</taxon>
        <taxon>Pseudomonadati</taxon>
        <taxon>Campylobacterota</taxon>
        <taxon>Epsilonproteobacteria</taxon>
        <taxon>Campylobacterales</taxon>
        <taxon>Campylobacteraceae</taxon>
        <taxon>Campylobacter</taxon>
    </lineage>
</organism>
<dbReference type="PROSITE" id="PS51208">
    <property type="entry name" value="AUTOTRANSPORTER"/>
    <property type="match status" value="1"/>
</dbReference>
<reference evidence="3 4" key="1">
    <citation type="journal article" date="2014" name="Genome Biol. Evol.">
        <title>Comparative Genomics of the Campylobacter lari Group.</title>
        <authorList>
            <person name="Miller W.G."/>
            <person name="Yee E."/>
            <person name="Chapman M.H."/>
            <person name="Smith T.P."/>
            <person name="Bono J.L."/>
            <person name="Huynh S."/>
            <person name="Parker C.T."/>
            <person name="Vandamme P."/>
            <person name="Luong K."/>
            <person name="Korlach J."/>
        </authorList>
    </citation>
    <scope>NUCLEOTIDE SEQUENCE [LARGE SCALE GENOMIC DNA]</scope>
    <source>
        <strain evidence="4">RM3659</strain>
    </source>
</reference>
<feature type="compositionally biased region" description="Gly residues" evidence="1">
    <location>
        <begin position="235"/>
        <end position="250"/>
    </location>
</feature>
<evidence type="ECO:0000259" key="2">
    <source>
        <dbReference type="PROSITE" id="PS51208"/>
    </source>
</evidence>
<proteinExistence type="predicted"/>
<dbReference type="InterPro" id="IPR005546">
    <property type="entry name" value="Autotransporte_beta"/>
</dbReference>
<evidence type="ECO:0000256" key="1">
    <source>
        <dbReference type="SAM" id="MobiDB-lite"/>
    </source>
</evidence>
<feature type="region of interest" description="Disordered" evidence="1">
    <location>
        <begin position="205"/>
        <end position="250"/>
    </location>
</feature>
<dbReference type="HOGENOM" id="CLU_238072_0_0_7"/>
<evidence type="ECO:0000313" key="4">
    <source>
        <dbReference type="Proteomes" id="UP000031130"/>
    </source>
</evidence>
<name>A0A0A8HW14_CAMLA</name>
<feature type="compositionally biased region" description="Gly residues" evidence="1">
    <location>
        <begin position="280"/>
        <end position="296"/>
    </location>
</feature>
<feature type="domain" description="Autotransporter" evidence="2">
    <location>
        <begin position="1768"/>
        <end position="2048"/>
    </location>
</feature>
<evidence type="ECO:0000313" key="3">
    <source>
        <dbReference type="EMBL" id="AJD00960.1"/>
    </source>
</evidence>
<dbReference type="OrthoDB" id="6056869at2"/>
<feature type="compositionally biased region" description="Gly residues" evidence="1">
    <location>
        <begin position="473"/>
        <end position="493"/>
    </location>
</feature>
<accession>A0A0A8HW14</accession>
<feature type="region of interest" description="Disordered" evidence="1">
    <location>
        <begin position="280"/>
        <end position="316"/>
    </location>
</feature>